<reference evidence="8 9" key="1">
    <citation type="submission" date="2018-12" db="EMBL/GenBank/DDBJ databases">
        <title>Glycomyces sp. YIM 121974 draft genome.</title>
        <authorList>
            <person name="Li Q."/>
        </authorList>
    </citation>
    <scope>NUCLEOTIDE SEQUENCE [LARGE SCALE GENOMIC DNA]</scope>
    <source>
        <strain evidence="8 9">YIM 121974</strain>
    </source>
</reference>
<sequence>MPITNPAHSFPLADGIRSFPTVEFKQPFSSLRLAAAAGVVGALAFAAPAHAEVVTIPINPGNVPTTAADHEDQSCDNLPDDLGENVDGWVFVLPASAGAEGNFLYIIAEFEDENGDTVYYDTDADGGIVSGSGDNKAYIITPAGLTLVGAEAEVNDPDEGADFNLTHACAGTPGEEPSSPGEEPSSPSEEPTSPGEETPSGEESTTPGTTLPTTGTPLTIALVSAAALAAGGAALFMIMRRRREAQDW</sequence>
<dbReference type="Pfam" id="PF00746">
    <property type="entry name" value="Gram_pos_anchor"/>
    <property type="match status" value="1"/>
</dbReference>
<evidence type="ECO:0000256" key="1">
    <source>
        <dbReference type="ARBA" id="ARBA00022512"/>
    </source>
</evidence>
<feature type="region of interest" description="Disordered" evidence="5">
    <location>
        <begin position="156"/>
        <end position="216"/>
    </location>
</feature>
<feature type="domain" description="Gram-positive cocci surface proteins LPxTG" evidence="7">
    <location>
        <begin position="205"/>
        <end position="244"/>
    </location>
</feature>
<keyword evidence="6" id="KW-0472">Membrane</keyword>
<protein>
    <submittedName>
        <fullName evidence="8">LPXTG cell wall anchor domain-containing protein</fullName>
    </submittedName>
</protein>
<dbReference type="NCBIfam" id="TIGR01167">
    <property type="entry name" value="LPXTG_anchor"/>
    <property type="match status" value="1"/>
</dbReference>
<dbReference type="Proteomes" id="UP000277256">
    <property type="component" value="Unassembled WGS sequence"/>
</dbReference>
<keyword evidence="1" id="KW-0134">Cell wall</keyword>
<evidence type="ECO:0000256" key="5">
    <source>
        <dbReference type="SAM" id="MobiDB-lite"/>
    </source>
</evidence>
<evidence type="ECO:0000259" key="7">
    <source>
        <dbReference type="Pfam" id="PF00746"/>
    </source>
</evidence>
<organism evidence="8 9">
    <name type="scientific">Glycomyces terrestris</name>
    <dbReference type="NCBI Taxonomy" id="2493553"/>
    <lineage>
        <taxon>Bacteria</taxon>
        <taxon>Bacillati</taxon>
        <taxon>Actinomycetota</taxon>
        <taxon>Actinomycetes</taxon>
        <taxon>Glycomycetales</taxon>
        <taxon>Glycomycetaceae</taxon>
        <taxon>Glycomyces</taxon>
    </lineage>
</organism>
<evidence type="ECO:0000313" key="8">
    <source>
        <dbReference type="EMBL" id="RRR96472.1"/>
    </source>
</evidence>
<keyword evidence="9" id="KW-1185">Reference proteome</keyword>
<evidence type="ECO:0000256" key="6">
    <source>
        <dbReference type="SAM" id="Phobius"/>
    </source>
</evidence>
<keyword evidence="2" id="KW-0964">Secreted</keyword>
<dbReference type="InterPro" id="IPR019931">
    <property type="entry name" value="LPXTG_anchor"/>
</dbReference>
<dbReference type="AlphaFoldDB" id="A0A426USP4"/>
<keyword evidence="4" id="KW-0572">Peptidoglycan-anchor</keyword>
<evidence type="ECO:0000256" key="3">
    <source>
        <dbReference type="ARBA" id="ARBA00022729"/>
    </source>
</evidence>
<keyword evidence="6" id="KW-1133">Transmembrane helix</keyword>
<dbReference type="EMBL" id="RSEB01000007">
    <property type="protein sequence ID" value="RRR96472.1"/>
    <property type="molecule type" value="Genomic_DNA"/>
</dbReference>
<evidence type="ECO:0000256" key="2">
    <source>
        <dbReference type="ARBA" id="ARBA00022525"/>
    </source>
</evidence>
<keyword evidence="3" id="KW-0732">Signal</keyword>
<accession>A0A426USP4</accession>
<feature type="transmembrane region" description="Helical" evidence="6">
    <location>
        <begin position="218"/>
        <end position="238"/>
    </location>
</feature>
<name>A0A426USP4_9ACTN</name>
<keyword evidence="6" id="KW-0812">Transmembrane</keyword>
<proteinExistence type="predicted"/>
<feature type="compositionally biased region" description="Low complexity" evidence="5">
    <location>
        <begin position="171"/>
        <end position="216"/>
    </location>
</feature>
<gene>
    <name evidence="8" type="ORF">EIW28_21780</name>
</gene>
<evidence type="ECO:0000256" key="4">
    <source>
        <dbReference type="ARBA" id="ARBA00023088"/>
    </source>
</evidence>
<evidence type="ECO:0000313" key="9">
    <source>
        <dbReference type="Proteomes" id="UP000277256"/>
    </source>
</evidence>
<comment type="caution">
    <text evidence="8">The sequence shown here is derived from an EMBL/GenBank/DDBJ whole genome shotgun (WGS) entry which is preliminary data.</text>
</comment>